<comment type="subcellular location">
    <subcellularLocation>
        <location evidence="1">Cell envelope</location>
    </subcellularLocation>
</comment>
<gene>
    <name evidence="7" type="ORF">IP97_00269</name>
</gene>
<dbReference type="AlphaFoldDB" id="A0A562KSD7"/>
<protein>
    <submittedName>
        <fullName evidence="7">Membrane fusion protein (Multidrug efflux system)</fullName>
    </submittedName>
</protein>
<feature type="domain" description="CusB-like beta-barrel" evidence="5">
    <location>
        <begin position="203"/>
        <end position="273"/>
    </location>
</feature>
<evidence type="ECO:0000313" key="8">
    <source>
        <dbReference type="Proteomes" id="UP000315312"/>
    </source>
</evidence>
<evidence type="ECO:0000256" key="3">
    <source>
        <dbReference type="ARBA" id="ARBA00022448"/>
    </source>
</evidence>
<evidence type="ECO:0000259" key="5">
    <source>
        <dbReference type="Pfam" id="PF25954"/>
    </source>
</evidence>
<dbReference type="InterPro" id="IPR058792">
    <property type="entry name" value="Beta-barrel_RND_2"/>
</dbReference>
<dbReference type="EMBL" id="VLKM01000001">
    <property type="protein sequence ID" value="TWH98320.1"/>
    <property type="molecule type" value="Genomic_DNA"/>
</dbReference>
<proteinExistence type="inferred from homology"/>
<dbReference type="Proteomes" id="UP000315312">
    <property type="component" value="Unassembled WGS sequence"/>
</dbReference>
<dbReference type="Pfam" id="PF25917">
    <property type="entry name" value="BSH_RND"/>
    <property type="match status" value="1"/>
</dbReference>
<comment type="caution">
    <text evidence="7">The sequence shown here is derived from an EMBL/GenBank/DDBJ whole genome shotgun (WGS) entry which is preliminary data.</text>
</comment>
<dbReference type="OrthoDB" id="9806939at2"/>
<dbReference type="Gene3D" id="1.10.287.470">
    <property type="entry name" value="Helix hairpin bin"/>
    <property type="match status" value="1"/>
</dbReference>
<dbReference type="PANTHER" id="PTHR30469">
    <property type="entry name" value="MULTIDRUG RESISTANCE PROTEIN MDTA"/>
    <property type="match status" value="1"/>
</dbReference>
<keyword evidence="8" id="KW-1185">Reference proteome</keyword>
<dbReference type="GO" id="GO:0015562">
    <property type="term" value="F:efflux transmembrane transporter activity"/>
    <property type="evidence" value="ECO:0007669"/>
    <property type="project" value="TreeGrafter"/>
</dbReference>
<comment type="similarity">
    <text evidence="2">Belongs to the membrane fusion protein (MFP) (TC 8.A.1) family.</text>
</comment>
<organism evidence="7 8">
    <name type="scientific">Flavobacterium cheniae</name>
    <dbReference type="NCBI Taxonomy" id="295428"/>
    <lineage>
        <taxon>Bacteria</taxon>
        <taxon>Pseudomonadati</taxon>
        <taxon>Bacteroidota</taxon>
        <taxon>Flavobacteriia</taxon>
        <taxon>Flavobacteriales</taxon>
        <taxon>Flavobacteriaceae</taxon>
        <taxon>Flavobacterium</taxon>
    </lineage>
</organism>
<name>A0A562KSD7_9FLAO</name>
<dbReference type="Gene3D" id="2.40.420.20">
    <property type="match status" value="1"/>
</dbReference>
<dbReference type="GO" id="GO:1990281">
    <property type="term" value="C:efflux pump complex"/>
    <property type="evidence" value="ECO:0007669"/>
    <property type="project" value="TreeGrafter"/>
</dbReference>
<keyword evidence="3" id="KW-0813">Transport</keyword>
<evidence type="ECO:0000256" key="2">
    <source>
        <dbReference type="ARBA" id="ARBA00009477"/>
    </source>
</evidence>
<feature type="domain" description="Multidrug resistance protein MdtA-like C-terminal permuted SH3" evidence="6">
    <location>
        <begin position="281"/>
        <end position="338"/>
    </location>
</feature>
<dbReference type="Pfam" id="PF25967">
    <property type="entry name" value="RND-MFP_C"/>
    <property type="match status" value="1"/>
</dbReference>
<accession>A0A562KSD7</accession>
<evidence type="ECO:0000313" key="7">
    <source>
        <dbReference type="EMBL" id="TWH98320.1"/>
    </source>
</evidence>
<dbReference type="PANTHER" id="PTHR30469:SF36">
    <property type="entry name" value="BLL3903 PROTEIN"/>
    <property type="match status" value="1"/>
</dbReference>
<dbReference type="Gene3D" id="2.40.50.100">
    <property type="match status" value="1"/>
</dbReference>
<sequence>MKIKTITISLFVIALLGLIGYRVFSNAEESAKNNKKGDKKPPMMVDAVIVSEKDFANTISLSGSIEANENVEIRSEVSGIVEKIYFAEGTNVSKGQVLLKVNDIELRAQLSQATTRQSLASENERRAKLLLQKEAISQEEYEIASAEFRSLKAQTQLIQAQIAKTSIRAPFSGKIGLRNISPGTYVTPTTLITKLVSSNQVKISFSIPEKYASEVENNTPIQFTIPNNTEKFTAKIYAIEPEIETSTRTLKIRAIAENPNGKLLAGTFATIELPLKNIKGAIQIPSEAVVPVQDGKVVYIANNGKAKEVKIETIARTDKNVVVTQGIKSGDTILTSGVMALKDEADIKVKVKQEKLPTSNF</sequence>
<feature type="domain" description="Multidrug resistance protein MdtA-like barrel-sandwich hybrid" evidence="4">
    <location>
        <begin position="70"/>
        <end position="188"/>
    </location>
</feature>
<evidence type="ECO:0000259" key="6">
    <source>
        <dbReference type="Pfam" id="PF25967"/>
    </source>
</evidence>
<dbReference type="NCBIfam" id="TIGR01730">
    <property type="entry name" value="RND_mfp"/>
    <property type="match status" value="1"/>
</dbReference>
<evidence type="ECO:0000256" key="1">
    <source>
        <dbReference type="ARBA" id="ARBA00004196"/>
    </source>
</evidence>
<dbReference type="Gene3D" id="2.40.30.170">
    <property type="match status" value="1"/>
</dbReference>
<dbReference type="Pfam" id="PF25954">
    <property type="entry name" value="Beta-barrel_RND_2"/>
    <property type="match status" value="1"/>
</dbReference>
<reference evidence="7 8" key="1">
    <citation type="journal article" date="2015" name="Stand. Genomic Sci.">
        <title>Genomic Encyclopedia of Bacterial and Archaeal Type Strains, Phase III: the genomes of soil and plant-associated and newly described type strains.</title>
        <authorList>
            <person name="Whitman W.B."/>
            <person name="Woyke T."/>
            <person name="Klenk H.P."/>
            <person name="Zhou Y."/>
            <person name="Lilburn T.G."/>
            <person name="Beck B.J."/>
            <person name="De Vos P."/>
            <person name="Vandamme P."/>
            <person name="Eisen J.A."/>
            <person name="Garrity G."/>
            <person name="Hugenholtz P."/>
            <person name="Kyrpides N.C."/>
        </authorList>
    </citation>
    <scope>NUCLEOTIDE SEQUENCE [LARGE SCALE GENOMIC DNA]</scope>
    <source>
        <strain evidence="7 8">CGMCC 1.6844</strain>
    </source>
</reference>
<evidence type="ECO:0000259" key="4">
    <source>
        <dbReference type="Pfam" id="PF25917"/>
    </source>
</evidence>
<dbReference type="InterPro" id="IPR006143">
    <property type="entry name" value="RND_pump_MFP"/>
</dbReference>
<dbReference type="InterPro" id="IPR058627">
    <property type="entry name" value="MdtA-like_C"/>
</dbReference>
<dbReference type="RefSeq" id="WP_133606569.1">
    <property type="nucleotide sequence ID" value="NZ_SNZC01000001.1"/>
</dbReference>
<dbReference type="InterPro" id="IPR058625">
    <property type="entry name" value="MdtA-like_BSH"/>
</dbReference>
<dbReference type="SUPFAM" id="SSF111369">
    <property type="entry name" value="HlyD-like secretion proteins"/>
    <property type="match status" value="1"/>
</dbReference>